<evidence type="ECO:0000256" key="3">
    <source>
        <dbReference type="ARBA" id="ARBA00022989"/>
    </source>
</evidence>
<feature type="domain" description="HTTM-like" evidence="6">
    <location>
        <begin position="12"/>
        <end position="271"/>
    </location>
</feature>
<keyword evidence="2 5" id="KW-0812">Transmembrane</keyword>
<dbReference type="STRING" id="561365.SAMN05660866_01822"/>
<dbReference type="PANTHER" id="PTHR39535:SF2">
    <property type="entry name" value="HTTM DOMAIN-CONTAINING PROTEIN"/>
    <property type="match status" value="1"/>
</dbReference>
<comment type="subcellular location">
    <subcellularLocation>
        <location evidence="1">Endomembrane system</location>
        <topology evidence="1">Multi-pass membrane protein</topology>
    </subcellularLocation>
</comment>
<keyword evidence="4 5" id="KW-0472">Membrane</keyword>
<dbReference type="SMART" id="SM00752">
    <property type="entry name" value="HTTM"/>
    <property type="match status" value="1"/>
</dbReference>
<feature type="transmembrane region" description="Helical" evidence="5">
    <location>
        <begin position="106"/>
        <end position="130"/>
    </location>
</feature>
<organism evidence="7 8">
    <name type="scientific">Maribacter arcticus</name>
    <dbReference type="NCBI Taxonomy" id="561365"/>
    <lineage>
        <taxon>Bacteria</taxon>
        <taxon>Pseudomonadati</taxon>
        <taxon>Bacteroidota</taxon>
        <taxon>Flavobacteriia</taxon>
        <taxon>Flavobacteriales</taxon>
        <taxon>Flavobacteriaceae</taxon>
        <taxon>Maribacter</taxon>
    </lineage>
</organism>
<feature type="transmembrane region" description="Helical" evidence="5">
    <location>
        <begin position="206"/>
        <end position="226"/>
    </location>
</feature>
<evidence type="ECO:0000256" key="4">
    <source>
        <dbReference type="ARBA" id="ARBA00023136"/>
    </source>
</evidence>
<dbReference type="Pfam" id="PF04134">
    <property type="entry name" value="DCC1-like"/>
    <property type="match status" value="1"/>
</dbReference>
<gene>
    <name evidence="7" type="ORF">SAMN05660866_01822</name>
</gene>
<evidence type="ECO:0000259" key="6">
    <source>
        <dbReference type="SMART" id="SM00752"/>
    </source>
</evidence>
<keyword evidence="8" id="KW-1185">Reference proteome</keyword>
<dbReference type="RefSeq" id="WP_079512293.1">
    <property type="nucleotide sequence ID" value="NZ_FUYL01000005.1"/>
</dbReference>
<evidence type="ECO:0000256" key="1">
    <source>
        <dbReference type="ARBA" id="ARBA00004127"/>
    </source>
</evidence>
<evidence type="ECO:0000313" key="7">
    <source>
        <dbReference type="EMBL" id="SKB51007.1"/>
    </source>
</evidence>
<dbReference type="AlphaFoldDB" id="A0A1T5BV32"/>
<keyword evidence="3 5" id="KW-1133">Transmembrane helix</keyword>
<accession>A0A1T5BV32</accession>
<dbReference type="InterPro" id="IPR052964">
    <property type="entry name" value="Sporulation_signal_mat"/>
</dbReference>
<feature type="transmembrane region" description="Helical" evidence="5">
    <location>
        <begin position="21"/>
        <end position="39"/>
    </location>
</feature>
<evidence type="ECO:0000256" key="2">
    <source>
        <dbReference type="ARBA" id="ARBA00022692"/>
    </source>
</evidence>
<feature type="transmembrane region" description="Helical" evidence="5">
    <location>
        <begin position="151"/>
        <end position="171"/>
    </location>
</feature>
<feature type="transmembrane region" description="Helical" evidence="5">
    <location>
        <begin position="59"/>
        <end position="77"/>
    </location>
</feature>
<dbReference type="InterPro" id="IPR011020">
    <property type="entry name" value="HTTM-like"/>
</dbReference>
<feature type="transmembrane region" description="Helical" evidence="5">
    <location>
        <begin position="233"/>
        <end position="250"/>
    </location>
</feature>
<feature type="transmembrane region" description="Helical" evidence="5">
    <location>
        <begin position="84"/>
        <end position="100"/>
    </location>
</feature>
<dbReference type="OrthoDB" id="341137at2"/>
<protein>
    <submittedName>
        <fullName evidence="7">Predicted thiol-disulfide oxidoreductase YuxK, DCC family</fullName>
    </submittedName>
</protein>
<dbReference type="EMBL" id="FUYL01000005">
    <property type="protein sequence ID" value="SKB51007.1"/>
    <property type="molecule type" value="Genomic_DNA"/>
</dbReference>
<dbReference type="GO" id="GO:0015035">
    <property type="term" value="F:protein-disulfide reductase activity"/>
    <property type="evidence" value="ECO:0007669"/>
    <property type="project" value="InterPro"/>
</dbReference>
<reference evidence="8" key="1">
    <citation type="submission" date="2017-02" db="EMBL/GenBank/DDBJ databases">
        <authorList>
            <person name="Varghese N."/>
            <person name="Submissions S."/>
        </authorList>
    </citation>
    <scope>NUCLEOTIDE SEQUENCE [LARGE SCALE GENOMIC DNA]</scope>
    <source>
        <strain evidence="8">DSM 23546</strain>
    </source>
</reference>
<dbReference type="PANTHER" id="PTHR39535">
    <property type="entry name" value="SPORULATION-DELAYING PROTEIN SDPB"/>
    <property type="match status" value="1"/>
</dbReference>
<proteinExistence type="predicted"/>
<evidence type="ECO:0000313" key="8">
    <source>
        <dbReference type="Proteomes" id="UP000190339"/>
    </source>
</evidence>
<dbReference type="Proteomes" id="UP000190339">
    <property type="component" value="Unassembled WGS sequence"/>
</dbReference>
<feature type="transmembrane region" description="Helical" evidence="5">
    <location>
        <begin position="431"/>
        <end position="450"/>
    </location>
</feature>
<feature type="transmembrane region" description="Helical" evidence="5">
    <location>
        <begin position="256"/>
        <end position="276"/>
    </location>
</feature>
<dbReference type="GO" id="GO:0012505">
    <property type="term" value="C:endomembrane system"/>
    <property type="evidence" value="ECO:0007669"/>
    <property type="project" value="UniProtKB-SubCell"/>
</dbReference>
<evidence type="ECO:0000256" key="5">
    <source>
        <dbReference type="SAM" id="Phobius"/>
    </source>
</evidence>
<dbReference type="InterPro" id="IPR007263">
    <property type="entry name" value="DCC1-like"/>
</dbReference>
<name>A0A1T5BV32_9FLAO</name>
<sequence>MKFYNRLKRSYDKQINGRGLAIFRMFYCLILLCEISQIFYFRHLIFDKIPYIELSEIEFGIPIGIWLISVLFLFFGLFTRFFSVLNYIMGLILIGSINTYEYHVFYAYMGINFLFMFMPISQCLSLDRLINKLKYSNTTFQYNPPQNISQLYYFIPVLSGLALVYFDSVFWKLGSPMWYNGLGVWEPSSLPMIVHTNTSWLLNNEILVKFLGYLTLVFEAVFLFVFFRKKWRVPLLIIGLGLHLGILVTFPIPWFALIACSIYILMIPVTFWDKIFNRKSKTSKLDVFYDTECPLCVRTKITVNHLSNSGRIKFLTVQYDAAENKYLKDKIEEQLLTDIHSVDINGNVYAGVNTYIQIMRYIWYLYPISLVLRVPGIFHFANAVYGYVAKNRTKERCTDENCGYDPPSIPDDSKFKLLHNLTLKDLKFKLLHLYIVMAIVLQGILIYHSYLSENIQQALGFNDSKVDVVLEKSVSLVDKVSKTLLGVTHHVVFTDKIHFDGYDHVIAVAYMEKDGSETLLPIIDENGSPSNYLYSFNWVKWTFRVNGPNIDQNKLEKGVRDFTAFWAHKKGVSLNDAKFIIKVKKIESSSVWKDNHLEIQMKKPWIDGGFIMWENNICDANIKNIEKL</sequence>